<keyword evidence="3" id="KW-1185">Reference proteome</keyword>
<dbReference type="RefSeq" id="WP_270111778.1">
    <property type="nucleotide sequence ID" value="NZ_JAPZVP010000016.1"/>
</dbReference>
<keyword evidence="1" id="KW-0472">Membrane</keyword>
<feature type="transmembrane region" description="Helical" evidence="1">
    <location>
        <begin position="53"/>
        <end position="71"/>
    </location>
</feature>
<reference evidence="2" key="1">
    <citation type="submission" date="2022-12" db="EMBL/GenBank/DDBJ databases">
        <title>Gycomyces niveus sp.nov.,a novel actinomycete isolated from soil in Shouguan.</title>
        <authorList>
            <person name="Yang X."/>
        </authorList>
    </citation>
    <scope>NUCLEOTIDE SEQUENCE</scope>
    <source>
        <strain evidence="2">NEAU-A15</strain>
    </source>
</reference>
<protein>
    <submittedName>
        <fullName evidence="2">Uncharacterized protein</fullName>
    </submittedName>
</protein>
<dbReference type="EMBL" id="JAPZVP010000016">
    <property type="protein sequence ID" value="MDA1361745.1"/>
    <property type="molecule type" value="Genomic_DNA"/>
</dbReference>
<proteinExistence type="predicted"/>
<evidence type="ECO:0000313" key="3">
    <source>
        <dbReference type="Proteomes" id="UP001146067"/>
    </source>
</evidence>
<sequence>MDTFKKTAMWTGIVITGLCGVVLLGGGKVQSGTLLTATAFILALPVKRHRLPLWARIGLICAVFGLVALNISTTELPGSANGMAAACGDEVADTYTPTGIEFVDQVSYIFAGFLAQAAPS</sequence>
<evidence type="ECO:0000256" key="1">
    <source>
        <dbReference type="SAM" id="Phobius"/>
    </source>
</evidence>
<organism evidence="2 3">
    <name type="scientific">Glycomyces luteolus</name>
    <dbReference type="NCBI Taxonomy" id="2670330"/>
    <lineage>
        <taxon>Bacteria</taxon>
        <taxon>Bacillati</taxon>
        <taxon>Actinomycetota</taxon>
        <taxon>Actinomycetes</taxon>
        <taxon>Glycomycetales</taxon>
        <taxon>Glycomycetaceae</taxon>
        <taxon>Glycomyces</taxon>
    </lineage>
</organism>
<keyword evidence="1" id="KW-0812">Transmembrane</keyword>
<keyword evidence="1" id="KW-1133">Transmembrane helix</keyword>
<name>A0A9X3PMZ7_9ACTN</name>
<feature type="transmembrane region" description="Helical" evidence="1">
    <location>
        <begin position="29"/>
        <end position="46"/>
    </location>
</feature>
<evidence type="ECO:0000313" key="2">
    <source>
        <dbReference type="EMBL" id="MDA1361745.1"/>
    </source>
</evidence>
<gene>
    <name evidence="2" type="ORF">O1R50_19105</name>
</gene>
<comment type="caution">
    <text evidence="2">The sequence shown here is derived from an EMBL/GenBank/DDBJ whole genome shotgun (WGS) entry which is preliminary data.</text>
</comment>
<feature type="transmembrane region" description="Helical" evidence="1">
    <location>
        <begin position="7"/>
        <end position="23"/>
    </location>
</feature>
<dbReference type="AlphaFoldDB" id="A0A9X3PMZ7"/>
<accession>A0A9X3PMZ7</accession>
<dbReference type="Proteomes" id="UP001146067">
    <property type="component" value="Unassembled WGS sequence"/>
</dbReference>